<organism evidence="9 10">
    <name type="scientific">Triticum turgidum subsp. durum</name>
    <name type="common">Durum wheat</name>
    <name type="synonym">Triticum durum</name>
    <dbReference type="NCBI Taxonomy" id="4567"/>
    <lineage>
        <taxon>Eukaryota</taxon>
        <taxon>Viridiplantae</taxon>
        <taxon>Streptophyta</taxon>
        <taxon>Embryophyta</taxon>
        <taxon>Tracheophyta</taxon>
        <taxon>Spermatophyta</taxon>
        <taxon>Magnoliopsida</taxon>
        <taxon>Liliopsida</taxon>
        <taxon>Poales</taxon>
        <taxon>Poaceae</taxon>
        <taxon>BOP clade</taxon>
        <taxon>Pooideae</taxon>
        <taxon>Triticodae</taxon>
        <taxon>Triticeae</taxon>
        <taxon>Triticinae</taxon>
        <taxon>Triticum</taxon>
    </lineage>
</organism>
<dbReference type="GO" id="GO:0016192">
    <property type="term" value="P:vesicle-mediated transport"/>
    <property type="evidence" value="ECO:0007669"/>
    <property type="project" value="InterPro"/>
</dbReference>
<comment type="similarity">
    <text evidence="7 8">Belongs to the SFT2 family.</text>
</comment>
<dbReference type="Proteomes" id="UP000324705">
    <property type="component" value="Chromosome 7A"/>
</dbReference>
<reference evidence="9 10" key="1">
    <citation type="submission" date="2017-09" db="EMBL/GenBank/DDBJ databases">
        <authorList>
            <consortium name="International Durum Wheat Genome Sequencing Consortium (IDWGSC)"/>
            <person name="Milanesi L."/>
        </authorList>
    </citation>
    <scope>NUCLEOTIDE SEQUENCE [LARGE SCALE GENOMIC DNA]</scope>
    <source>
        <strain evidence="10">cv. Svevo</strain>
    </source>
</reference>
<dbReference type="Pfam" id="PF04178">
    <property type="entry name" value="Got1"/>
    <property type="match status" value="1"/>
</dbReference>
<comment type="function">
    <text evidence="8">May be involved in fusion of retrograde transport vesicles derived from an endocytic compartment with the Golgi complex.</text>
</comment>
<accession>A0A9R1BLN4</accession>
<feature type="transmembrane region" description="Helical" evidence="8">
    <location>
        <begin position="5"/>
        <end position="23"/>
    </location>
</feature>
<evidence type="ECO:0000256" key="4">
    <source>
        <dbReference type="ARBA" id="ARBA00022927"/>
    </source>
</evidence>
<sequence>MFQRLPFTVGFTGCMVGTIYVSMVLHSYFLSVIFSILQVLALAYYTISYFPGGSSGLKFLSSSLLSPVSRIFSS</sequence>
<name>A0A9R1BLN4_TRITD</name>
<keyword evidence="4 8" id="KW-0653">Protein transport</keyword>
<protein>
    <recommendedName>
        <fullName evidence="8">Vesicle transport protein</fullName>
    </recommendedName>
</protein>
<gene>
    <name evidence="9" type="ORF">TRITD_7Av1G078670</name>
</gene>
<comment type="subcellular location">
    <subcellularLocation>
        <location evidence="1 8">Membrane</location>
        <topology evidence="1 8">Multi-pass membrane protein</topology>
    </subcellularLocation>
</comment>
<dbReference type="GO" id="GO:0015031">
    <property type="term" value="P:protein transport"/>
    <property type="evidence" value="ECO:0007669"/>
    <property type="project" value="UniProtKB-KW"/>
</dbReference>
<evidence type="ECO:0000313" key="10">
    <source>
        <dbReference type="Proteomes" id="UP000324705"/>
    </source>
</evidence>
<evidence type="ECO:0000313" key="9">
    <source>
        <dbReference type="EMBL" id="VAI73189.1"/>
    </source>
</evidence>
<evidence type="ECO:0000256" key="3">
    <source>
        <dbReference type="ARBA" id="ARBA00022692"/>
    </source>
</evidence>
<keyword evidence="3 8" id="KW-0812">Transmembrane</keyword>
<dbReference type="PANTHER" id="PTHR23137:SF41">
    <property type="entry name" value="VESICLE TRANSPORT PROTEIN"/>
    <property type="match status" value="1"/>
</dbReference>
<keyword evidence="2 8" id="KW-0813">Transport</keyword>
<keyword evidence="6 8" id="KW-0472">Membrane</keyword>
<dbReference type="GO" id="GO:0012505">
    <property type="term" value="C:endomembrane system"/>
    <property type="evidence" value="ECO:0007669"/>
    <property type="project" value="UniProtKB-ARBA"/>
</dbReference>
<evidence type="ECO:0000256" key="5">
    <source>
        <dbReference type="ARBA" id="ARBA00022989"/>
    </source>
</evidence>
<proteinExistence type="inferred from homology"/>
<dbReference type="EMBL" id="LT934123">
    <property type="protein sequence ID" value="VAI73189.1"/>
    <property type="molecule type" value="Genomic_DNA"/>
</dbReference>
<comment type="caution">
    <text evidence="8">Lacks conserved residue(s) required for the propagation of feature annotation.</text>
</comment>
<dbReference type="GO" id="GO:0005737">
    <property type="term" value="C:cytoplasm"/>
    <property type="evidence" value="ECO:0007669"/>
    <property type="project" value="UniProtKB-ARBA"/>
</dbReference>
<evidence type="ECO:0000256" key="7">
    <source>
        <dbReference type="ARBA" id="ARBA00025800"/>
    </source>
</evidence>
<dbReference type="InterPro" id="IPR007305">
    <property type="entry name" value="Vesicle_transpt_Got1/SFT2"/>
</dbReference>
<dbReference type="PANTHER" id="PTHR23137">
    <property type="entry name" value="VESICLE TRANSPORT PROTEIN-RELATED"/>
    <property type="match status" value="1"/>
</dbReference>
<dbReference type="Gramene" id="TRITD7Av1G078670.1">
    <property type="protein sequence ID" value="TRITD7Av1G078670.1"/>
    <property type="gene ID" value="TRITD7Av1G078670"/>
</dbReference>
<evidence type="ECO:0000256" key="8">
    <source>
        <dbReference type="RuleBase" id="RU363111"/>
    </source>
</evidence>
<keyword evidence="5 8" id="KW-1133">Transmembrane helix</keyword>
<keyword evidence="10" id="KW-1185">Reference proteome</keyword>
<dbReference type="GO" id="GO:0016020">
    <property type="term" value="C:membrane"/>
    <property type="evidence" value="ECO:0007669"/>
    <property type="project" value="UniProtKB-SubCell"/>
</dbReference>
<dbReference type="InterPro" id="IPR011691">
    <property type="entry name" value="Vesicle_transpt_SFT2"/>
</dbReference>
<evidence type="ECO:0000256" key="6">
    <source>
        <dbReference type="ARBA" id="ARBA00023136"/>
    </source>
</evidence>
<evidence type="ECO:0000256" key="1">
    <source>
        <dbReference type="ARBA" id="ARBA00004141"/>
    </source>
</evidence>
<evidence type="ECO:0000256" key="2">
    <source>
        <dbReference type="ARBA" id="ARBA00022448"/>
    </source>
</evidence>
<feature type="transmembrane region" description="Helical" evidence="8">
    <location>
        <begin position="29"/>
        <end position="50"/>
    </location>
</feature>
<dbReference type="AlphaFoldDB" id="A0A9R1BLN4"/>